<gene>
    <name evidence="2" type="ORF">GCM10022406_37460</name>
</gene>
<dbReference type="Proteomes" id="UP001499909">
    <property type="component" value="Unassembled WGS sequence"/>
</dbReference>
<name>A0ABP7NRZ4_9BACT</name>
<evidence type="ECO:0000256" key="1">
    <source>
        <dbReference type="SAM" id="MobiDB-lite"/>
    </source>
</evidence>
<proteinExistence type="predicted"/>
<organism evidence="2 3">
    <name type="scientific">Hymenobacter algoricola</name>
    <dbReference type="NCBI Taxonomy" id="486267"/>
    <lineage>
        <taxon>Bacteria</taxon>
        <taxon>Pseudomonadati</taxon>
        <taxon>Bacteroidota</taxon>
        <taxon>Cytophagia</taxon>
        <taxon>Cytophagales</taxon>
        <taxon>Hymenobacteraceae</taxon>
        <taxon>Hymenobacter</taxon>
    </lineage>
</organism>
<accession>A0ABP7NRZ4</accession>
<protein>
    <recommendedName>
        <fullName evidence="4">Natural product</fullName>
    </recommendedName>
</protein>
<comment type="caution">
    <text evidence="2">The sequence shown here is derived from an EMBL/GenBank/DDBJ whole genome shotgun (WGS) entry which is preliminary data.</text>
</comment>
<evidence type="ECO:0000313" key="2">
    <source>
        <dbReference type="EMBL" id="GAA3952194.1"/>
    </source>
</evidence>
<dbReference type="InterPro" id="IPR058238">
    <property type="entry name" value="Lant_leader_dom"/>
</dbReference>
<feature type="region of interest" description="Disordered" evidence="1">
    <location>
        <begin position="22"/>
        <end position="41"/>
    </location>
</feature>
<dbReference type="NCBIfam" id="NF038153">
    <property type="entry name" value="lant_leader_L1a"/>
    <property type="match status" value="1"/>
</dbReference>
<reference evidence="3" key="1">
    <citation type="journal article" date="2019" name="Int. J. Syst. Evol. Microbiol.">
        <title>The Global Catalogue of Microorganisms (GCM) 10K type strain sequencing project: providing services to taxonomists for standard genome sequencing and annotation.</title>
        <authorList>
            <consortium name="The Broad Institute Genomics Platform"/>
            <consortium name="The Broad Institute Genome Sequencing Center for Infectious Disease"/>
            <person name="Wu L."/>
            <person name="Ma J."/>
        </authorList>
    </citation>
    <scope>NUCLEOTIDE SEQUENCE [LARGE SCALE GENOMIC DNA]</scope>
    <source>
        <strain evidence="3">JCM 17214</strain>
    </source>
</reference>
<dbReference type="EMBL" id="BAABDH010000110">
    <property type="protein sequence ID" value="GAA3952194.1"/>
    <property type="molecule type" value="Genomic_DNA"/>
</dbReference>
<evidence type="ECO:0008006" key="4">
    <source>
        <dbReference type="Google" id="ProtNLM"/>
    </source>
</evidence>
<evidence type="ECO:0000313" key="3">
    <source>
        <dbReference type="Proteomes" id="UP001499909"/>
    </source>
</evidence>
<sequence length="65" mass="6972">MKKQDVFATKLSFNKEKVASLTPDDLDQVHGGDGQTGSSQSSYNNFTCCACTTLNSGSHQVEEAN</sequence>
<dbReference type="RefSeq" id="WP_345117318.1">
    <property type="nucleotide sequence ID" value="NZ_BAABDH010000110.1"/>
</dbReference>
<keyword evidence="3" id="KW-1185">Reference proteome</keyword>